<reference evidence="2" key="1">
    <citation type="submission" date="2022-11" db="UniProtKB">
        <authorList>
            <consortium name="WormBaseParasite"/>
        </authorList>
    </citation>
    <scope>IDENTIFICATION</scope>
</reference>
<organism evidence="1 2">
    <name type="scientific">Panagrolaimus sp. PS1159</name>
    <dbReference type="NCBI Taxonomy" id="55785"/>
    <lineage>
        <taxon>Eukaryota</taxon>
        <taxon>Metazoa</taxon>
        <taxon>Ecdysozoa</taxon>
        <taxon>Nematoda</taxon>
        <taxon>Chromadorea</taxon>
        <taxon>Rhabditida</taxon>
        <taxon>Tylenchina</taxon>
        <taxon>Panagrolaimomorpha</taxon>
        <taxon>Panagrolaimoidea</taxon>
        <taxon>Panagrolaimidae</taxon>
        <taxon>Panagrolaimus</taxon>
    </lineage>
</organism>
<name>A0AC35GRQ1_9BILA</name>
<dbReference type="Proteomes" id="UP000887580">
    <property type="component" value="Unplaced"/>
</dbReference>
<sequence length="383" mass="43131">MRLDSLKPDIDSCRKAVKSGREALREAAIEVPQRHHQQRITKLQKVFKSHSRKIQKGEELKLNILDKIPSQYDCVPISSTMFPPPTTPIPKVAKTKSEKIISKDIKIEARPLLLDSQNDPFKKVIEFYDGFLDEDEFCNGPRPSSLADLTDGQLGGYVASLMTTHATFLCPFCHQFATHFHQKLLNPRKHGMADDEKFLFNSALAHFPDPQTICSAALPVCHNNYAVVSRNMTSATKCLECSLCSTLTITLLQKVILNQHVIDHIKRSADEEIFTNICSEICRLNTTAETGFDNKNQTLCRKFLSNQLDWILDVLKQYLLPSGFCSKTIKACENPNEPPNILHCLKLICPSLGFPLTFICPLIPDEPADAAKFLNIKPPKMEL</sequence>
<dbReference type="WBParaSite" id="PS1159_v2.g7988.t1">
    <property type="protein sequence ID" value="PS1159_v2.g7988.t1"/>
    <property type="gene ID" value="PS1159_v2.g7988"/>
</dbReference>
<evidence type="ECO:0000313" key="1">
    <source>
        <dbReference type="Proteomes" id="UP000887580"/>
    </source>
</evidence>
<protein>
    <submittedName>
        <fullName evidence="2">Saposin B-type domain-containing protein</fullName>
    </submittedName>
</protein>
<proteinExistence type="predicted"/>
<evidence type="ECO:0000313" key="2">
    <source>
        <dbReference type="WBParaSite" id="PS1159_v2.g7988.t1"/>
    </source>
</evidence>
<accession>A0AC35GRQ1</accession>